<dbReference type="RefSeq" id="XP_025559589.1">
    <property type="nucleotide sequence ID" value="XM_025710966.1"/>
</dbReference>
<reference evidence="1" key="1">
    <citation type="submission" date="2016-12" db="EMBL/GenBank/DDBJ databases">
        <title>The genomes of Aspergillus section Nigri reveals drivers in fungal speciation.</title>
        <authorList>
            <consortium name="DOE Joint Genome Institute"/>
            <person name="Vesth T.C."/>
            <person name="Nybo J."/>
            <person name="Theobald S."/>
            <person name="Brandl J."/>
            <person name="Frisvad J.C."/>
            <person name="Nielsen K.F."/>
            <person name="Lyhne E.K."/>
            <person name="Kogle M.E."/>
            <person name="Kuo A."/>
            <person name="Riley R."/>
            <person name="Clum A."/>
            <person name="Nolan M."/>
            <person name="Lipzen A."/>
            <person name="Salamov A."/>
            <person name="Henrissat B."/>
            <person name="Wiebenga A."/>
            <person name="De Vries R.P."/>
            <person name="Grigoriev I.V."/>
            <person name="Mortensen U.H."/>
            <person name="Andersen M.R."/>
            <person name="Baker S.E."/>
        </authorList>
    </citation>
    <scope>NUCLEOTIDE SEQUENCE [LARGE SCALE GENOMIC DNA]</scope>
    <source>
        <strain evidence="1">CBS 113365</strain>
    </source>
</reference>
<gene>
    <name evidence="1" type="ORF">BO88DRAFT_457022</name>
</gene>
<evidence type="ECO:0000313" key="1">
    <source>
        <dbReference type="EMBL" id="PYH65795.1"/>
    </source>
</evidence>
<dbReference type="GeneID" id="37215558"/>
<name>A0A319B0Z6_ASPVC</name>
<organism evidence="1 2">
    <name type="scientific">Aspergillus vadensis (strain CBS 113365 / IMI 142717 / IBT 24658)</name>
    <dbReference type="NCBI Taxonomy" id="1448311"/>
    <lineage>
        <taxon>Eukaryota</taxon>
        <taxon>Fungi</taxon>
        <taxon>Dikarya</taxon>
        <taxon>Ascomycota</taxon>
        <taxon>Pezizomycotina</taxon>
        <taxon>Eurotiomycetes</taxon>
        <taxon>Eurotiomycetidae</taxon>
        <taxon>Eurotiales</taxon>
        <taxon>Aspergillaceae</taxon>
        <taxon>Aspergillus</taxon>
        <taxon>Aspergillus subgen. Circumdati</taxon>
    </lineage>
</organism>
<accession>A0A319B0Z6</accession>
<sequence length="109" mass="11770">MEAFGSTKFPDPLLATAAGINAVKGRIMGLNSPFTIAKIEELAAAEVKADSDEAVNNHTTAIRSTFGLLEYFRDHRLNDVVIQALSEFQSKVGLMKMPAISAEKTTITD</sequence>
<evidence type="ECO:0000313" key="2">
    <source>
        <dbReference type="Proteomes" id="UP000248405"/>
    </source>
</evidence>
<proteinExistence type="predicted"/>
<dbReference type="AlphaFoldDB" id="A0A319B0Z6"/>
<dbReference type="EMBL" id="KZ821637">
    <property type="protein sequence ID" value="PYH65795.1"/>
    <property type="molecule type" value="Genomic_DNA"/>
</dbReference>
<keyword evidence="2" id="KW-1185">Reference proteome</keyword>
<dbReference type="Proteomes" id="UP000248405">
    <property type="component" value="Unassembled WGS sequence"/>
</dbReference>
<protein>
    <submittedName>
        <fullName evidence="1">Uncharacterized protein</fullName>
    </submittedName>
</protein>
<dbReference type="OrthoDB" id="73875at2759"/>